<dbReference type="PANTHER" id="PTHR48064">
    <property type="entry name" value="OS01G0750400 PROTEIN"/>
    <property type="match status" value="1"/>
</dbReference>
<name>A0AAV9M1U4_9SOLN</name>
<protein>
    <submittedName>
        <fullName evidence="1">Uncharacterized protein</fullName>
    </submittedName>
</protein>
<comment type="caution">
    <text evidence="1">The sequence shown here is derived from an EMBL/GenBank/DDBJ whole genome shotgun (WGS) entry which is preliminary data.</text>
</comment>
<dbReference type="PANTHER" id="PTHR48064:SF8">
    <property type="entry name" value="RECEPTOR PROTEIN-TYROSINE KINASE CEPR2-LIKE"/>
    <property type="match status" value="1"/>
</dbReference>
<dbReference type="EMBL" id="JAWPEI010000003">
    <property type="protein sequence ID" value="KAK4731204.1"/>
    <property type="molecule type" value="Genomic_DNA"/>
</dbReference>
<dbReference type="InterPro" id="IPR032675">
    <property type="entry name" value="LRR_dom_sf"/>
</dbReference>
<proteinExistence type="predicted"/>
<dbReference type="Pfam" id="PF13855">
    <property type="entry name" value="LRR_8"/>
    <property type="match status" value="1"/>
</dbReference>
<evidence type="ECO:0000313" key="2">
    <source>
        <dbReference type="Proteomes" id="UP001311915"/>
    </source>
</evidence>
<dbReference type="Proteomes" id="UP001311915">
    <property type="component" value="Unassembled WGS sequence"/>
</dbReference>
<dbReference type="InterPro" id="IPR053038">
    <property type="entry name" value="RLP_Defense"/>
</dbReference>
<reference evidence="1 2" key="1">
    <citation type="submission" date="2023-10" db="EMBL/GenBank/DDBJ databases">
        <title>Genome-Wide Identification Analysis in wild type Solanum Pinnatisectum Reveals Some Genes Defensing Phytophthora Infestans.</title>
        <authorList>
            <person name="Sun C."/>
        </authorList>
    </citation>
    <scope>NUCLEOTIDE SEQUENCE [LARGE SCALE GENOMIC DNA]</scope>
    <source>
        <strain evidence="1">LQN</strain>
        <tissue evidence="1">Leaf</tissue>
    </source>
</reference>
<dbReference type="SUPFAM" id="SSF52058">
    <property type="entry name" value="L domain-like"/>
    <property type="match status" value="1"/>
</dbReference>
<evidence type="ECO:0000313" key="1">
    <source>
        <dbReference type="EMBL" id="KAK4731204.1"/>
    </source>
</evidence>
<gene>
    <name evidence="1" type="ORF">R3W88_024192</name>
</gene>
<sequence>MLEEINLSHNHINGTIPDELGSLLRLTVLDLSNNTINGTIPASFSNLSALSTLDLKSNLLIAKSQIPCIE</sequence>
<organism evidence="1 2">
    <name type="scientific">Solanum pinnatisectum</name>
    <name type="common">tansyleaf nightshade</name>
    <dbReference type="NCBI Taxonomy" id="50273"/>
    <lineage>
        <taxon>Eukaryota</taxon>
        <taxon>Viridiplantae</taxon>
        <taxon>Streptophyta</taxon>
        <taxon>Embryophyta</taxon>
        <taxon>Tracheophyta</taxon>
        <taxon>Spermatophyta</taxon>
        <taxon>Magnoliopsida</taxon>
        <taxon>eudicotyledons</taxon>
        <taxon>Gunneridae</taxon>
        <taxon>Pentapetalae</taxon>
        <taxon>asterids</taxon>
        <taxon>lamiids</taxon>
        <taxon>Solanales</taxon>
        <taxon>Solanaceae</taxon>
        <taxon>Solanoideae</taxon>
        <taxon>Solaneae</taxon>
        <taxon>Solanum</taxon>
    </lineage>
</organism>
<dbReference type="AlphaFoldDB" id="A0AAV9M1U4"/>
<accession>A0AAV9M1U4</accession>
<dbReference type="PRINTS" id="PR00019">
    <property type="entry name" value="LEURICHRPT"/>
</dbReference>
<keyword evidence="2" id="KW-1185">Reference proteome</keyword>
<dbReference type="InterPro" id="IPR001611">
    <property type="entry name" value="Leu-rich_rpt"/>
</dbReference>
<dbReference type="Gene3D" id="3.80.10.10">
    <property type="entry name" value="Ribonuclease Inhibitor"/>
    <property type="match status" value="1"/>
</dbReference>